<proteinExistence type="predicted"/>
<evidence type="ECO:0000313" key="3">
    <source>
        <dbReference type="Proteomes" id="UP000265520"/>
    </source>
</evidence>
<accession>A0A392S6S8</accession>
<organism evidence="2 3">
    <name type="scientific">Trifolium medium</name>
    <dbReference type="NCBI Taxonomy" id="97028"/>
    <lineage>
        <taxon>Eukaryota</taxon>
        <taxon>Viridiplantae</taxon>
        <taxon>Streptophyta</taxon>
        <taxon>Embryophyta</taxon>
        <taxon>Tracheophyta</taxon>
        <taxon>Spermatophyta</taxon>
        <taxon>Magnoliopsida</taxon>
        <taxon>eudicotyledons</taxon>
        <taxon>Gunneridae</taxon>
        <taxon>Pentapetalae</taxon>
        <taxon>rosids</taxon>
        <taxon>fabids</taxon>
        <taxon>Fabales</taxon>
        <taxon>Fabaceae</taxon>
        <taxon>Papilionoideae</taxon>
        <taxon>50 kb inversion clade</taxon>
        <taxon>NPAAA clade</taxon>
        <taxon>Hologalegina</taxon>
        <taxon>IRL clade</taxon>
        <taxon>Trifolieae</taxon>
        <taxon>Trifolium</taxon>
    </lineage>
</organism>
<evidence type="ECO:0000313" key="2">
    <source>
        <dbReference type="EMBL" id="MCI43595.1"/>
    </source>
</evidence>
<feature type="compositionally biased region" description="Basic and acidic residues" evidence="1">
    <location>
        <begin position="8"/>
        <end position="34"/>
    </location>
</feature>
<dbReference type="AlphaFoldDB" id="A0A392S6S8"/>
<dbReference type="EMBL" id="LXQA010319675">
    <property type="protein sequence ID" value="MCI43595.1"/>
    <property type="molecule type" value="Genomic_DNA"/>
</dbReference>
<evidence type="ECO:0000256" key="1">
    <source>
        <dbReference type="SAM" id="MobiDB-lite"/>
    </source>
</evidence>
<keyword evidence="3" id="KW-1185">Reference proteome</keyword>
<reference evidence="2 3" key="1">
    <citation type="journal article" date="2018" name="Front. Plant Sci.">
        <title>Red Clover (Trifolium pratense) and Zigzag Clover (T. medium) - A Picture of Genomic Similarities and Differences.</title>
        <authorList>
            <person name="Dluhosova J."/>
            <person name="Istvanek J."/>
            <person name="Nedelnik J."/>
            <person name="Repkova J."/>
        </authorList>
    </citation>
    <scope>NUCLEOTIDE SEQUENCE [LARGE SCALE GENOMIC DNA]</scope>
    <source>
        <strain evidence="3">cv. 10/8</strain>
        <tissue evidence="2">Leaf</tissue>
    </source>
</reference>
<feature type="region of interest" description="Disordered" evidence="1">
    <location>
        <begin position="1"/>
        <end position="95"/>
    </location>
</feature>
<feature type="non-terminal residue" evidence="2">
    <location>
        <position position="1"/>
    </location>
</feature>
<name>A0A392S6S8_9FABA</name>
<sequence>SRSPRPQRRNERPPSPRRHETSPRNSPRHGDRPLRHSPRRNSPRRDSPPPRRHRRHSSAEEGRHGGPLSRRIMDVPLPVGLEKPPSMDIYDGSTDLDDHIENIEAVLEYRGA</sequence>
<dbReference type="Proteomes" id="UP000265520">
    <property type="component" value="Unassembled WGS sequence"/>
</dbReference>
<comment type="caution">
    <text evidence="2">The sequence shown here is derived from an EMBL/GenBank/DDBJ whole genome shotgun (WGS) entry which is preliminary data.</text>
</comment>
<feature type="non-terminal residue" evidence="2">
    <location>
        <position position="112"/>
    </location>
</feature>
<protein>
    <submittedName>
        <fullName evidence="2">Uncharacterized protein</fullName>
    </submittedName>
</protein>